<proteinExistence type="predicted"/>
<keyword evidence="2" id="KW-1185">Reference proteome</keyword>
<name>A0ABX2MLI6_9BACL</name>
<evidence type="ECO:0000313" key="1">
    <source>
        <dbReference type="EMBL" id="NUU54926.1"/>
    </source>
</evidence>
<dbReference type="PROSITE" id="PS51257">
    <property type="entry name" value="PROKAR_LIPOPROTEIN"/>
    <property type="match status" value="1"/>
</dbReference>
<protein>
    <recommendedName>
        <fullName evidence="3">Lipoprotein</fullName>
    </recommendedName>
</protein>
<evidence type="ECO:0000313" key="2">
    <source>
        <dbReference type="Proteomes" id="UP000577724"/>
    </source>
</evidence>
<dbReference type="EMBL" id="JABMCC010000107">
    <property type="protein sequence ID" value="NUU54926.1"/>
    <property type="molecule type" value="Genomic_DNA"/>
</dbReference>
<dbReference type="RefSeq" id="WP_175381860.1">
    <property type="nucleotide sequence ID" value="NZ_CBCRYD010000030.1"/>
</dbReference>
<comment type="caution">
    <text evidence="1">The sequence shown here is derived from an EMBL/GenBank/DDBJ whole genome shotgun (WGS) entry which is preliminary data.</text>
</comment>
<dbReference type="Proteomes" id="UP000577724">
    <property type="component" value="Unassembled WGS sequence"/>
</dbReference>
<gene>
    <name evidence="1" type="ORF">HP548_12650</name>
</gene>
<reference evidence="1 2" key="1">
    <citation type="submission" date="2020-05" db="EMBL/GenBank/DDBJ databases">
        <title>Genome Sequencing of Type Strains.</title>
        <authorList>
            <person name="Lemaire J.F."/>
            <person name="Inderbitzin P."/>
            <person name="Gregorio O.A."/>
            <person name="Collins S.B."/>
            <person name="Wespe N."/>
            <person name="Knight-Connoni V."/>
        </authorList>
    </citation>
    <scope>NUCLEOTIDE SEQUENCE [LARGE SCALE GENOMIC DNA]</scope>
    <source>
        <strain evidence="1 2">DSM 19942</strain>
    </source>
</reference>
<sequence>MKKVYAITLLLFISVLIMTGCMSSKIESEIEYSNLQLGVISDIQKDMHENNLTEMPVELTEMRSEIQADLLLTTKTDDDQLPADLIKEIEKISNLKFISETQRLEGLAGQSHGASVYALDKLNKEVESSYKHIYSEKIEREIVIITELEAKVAAAQEKDFDNLTEKKMLLASTEEKLEIWAQSLRQDGLDPSATLQYAHVVLTTAALKLDDAEVKVQDAGASINQFVKLASEILEETK</sequence>
<evidence type="ECO:0008006" key="3">
    <source>
        <dbReference type="Google" id="ProtNLM"/>
    </source>
</evidence>
<dbReference type="GeneID" id="97131566"/>
<organism evidence="1 2">
    <name type="scientific">Paenibacillus taichungensis</name>
    <dbReference type="NCBI Taxonomy" id="484184"/>
    <lineage>
        <taxon>Bacteria</taxon>
        <taxon>Bacillati</taxon>
        <taxon>Bacillota</taxon>
        <taxon>Bacilli</taxon>
        <taxon>Bacillales</taxon>
        <taxon>Paenibacillaceae</taxon>
        <taxon>Paenibacillus</taxon>
    </lineage>
</organism>
<accession>A0ABX2MLI6</accession>